<accession>A0A194PU05</accession>
<feature type="signal peptide" evidence="1">
    <location>
        <begin position="1"/>
        <end position="19"/>
    </location>
</feature>
<proteinExistence type="predicted"/>
<evidence type="ECO:0008006" key="4">
    <source>
        <dbReference type="Google" id="ProtNLM"/>
    </source>
</evidence>
<gene>
    <name evidence="2" type="ORF">RR46_12269</name>
</gene>
<dbReference type="Proteomes" id="UP000053268">
    <property type="component" value="Unassembled WGS sequence"/>
</dbReference>
<evidence type="ECO:0000313" key="2">
    <source>
        <dbReference type="EMBL" id="KPI96239.1"/>
    </source>
</evidence>
<protein>
    <recommendedName>
        <fullName evidence="4">Saposin B-type domain-containing protein</fullName>
    </recommendedName>
</protein>
<sequence>MFQVVVLVVASCQLQQVNDAPSDLCRASGAPRSECAIAYNVLVTYVMLDEESFIINFCKKALLK</sequence>
<dbReference type="AlphaFoldDB" id="A0A194PU05"/>
<feature type="chain" id="PRO_5008263683" description="Saposin B-type domain-containing protein" evidence="1">
    <location>
        <begin position="20"/>
        <end position="64"/>
    </location>
</feature>
<name>A0A194PU05_PAPXU</name>
<evidence type="ECO:0000256" key="1">
    <source>
        <dbReference type="SAM" id="SignalP"/>
    </source>
</evidence>
<dbReference type="EMBL" id="KQ459593">
    <property type="protein sequence ID" value="KPI96239.1"/>
    <property type="molecule type" value="Genomic_DNA"/>
</dbReference>
<evidence type="ECO:0000313" key="3">
    <source>
        <dbReference type="Proteomes" id="UP000053268"/>
    </source>
</evidence>
<keyword evidence="3" id="KW-1185">Reference proteome</keyword>
<organism evidence="2 3">
    <name type="scientific">Papilio xuthus</name>
    <name type="common">Asian swallowtail butterfly</name>
    <dbReference type="NCBI Taxonomy" id="66420"/>
    <lineage>
        <taxon>Eukaryota</taxon>
        <taxon>Metazoa</taxon>
        <taxon>Ecdysozoa</taxon>
        <taxon>Arthropoda</taxon>
        <taxon>Hexapoda</taxon>
        <taxon>Insecta</taxon>
        <taxon>Pterygota</taxon>
        <taxon>Neoptera</taxon>
        <taxon>Endopterygota</taxon>
        <taxon>Lepidoptera</taxon>
        <taxon>Glossata</taxon>
        <taxon>Ditrysia</taxon>
        <taxon>Papilionoidea</taxon>
        <taxon>Papilionidae</taxon>
        <taxon>Papilioninae</taxon>
        <taxon>Papilio</taxon>
    </lineage>
</organism>
<keyword evidence="1" id="KW-0732">Signal</keyword>
<reference evidence="2 3" key="1">
    <citation type="journal article" date="2015" name="Nat. Commun.">
        <title>Outbred genome sequencing and CRISPR/Cas9 gene editing in butterflies.</title>
        <authorList>
            <person name="Li X."/>
            <person name="Fan D."/>
            <person name="Zhang W."/>
            <person name="Liu G."/>
            <person name="Zhang L."/>
            <person name="Zhao L."/>
            <person name="Fang X."/>
            <person name="Chen L."/>
            <person name="Dong Y."/>
            <person name="Chen Y."/>
            <person name="Ding Y."/>
            <person name="Zhao R."/>
            <person name="Feng M."/>
            <person name="Zhu Y."/>
            <person name="Feng Y."/>
            <person name="Jiang X."/>
            <person name="Zhu D."/>
            <person name="Xiang H."/>
            <person name="Feng X."/>
            <person name="Li S."/>
            <person name="Wang J."/>
            <person name="Zhang G."/>
            <person name="Kronforst M.R."/>
            <person name="Wang W."/>
        </authorList>
    </citation>
    <scope>NUCLEOTIDE SEQUENCE [LARGE SCALE GENOMIC DNA]</scope>
    <source>
        <strain evidence="2">Ya'a_city_454_Px</strain>
        <tissue evidence="2">Whole body</tissue>
    </source>
</reference>